<evidence type="ECO:0000313" key="14">
    <source>
        <dbReference type="WBParaSite" id="ACRNAN_scaffold6595.g17957.t1"/>
    </source>
</evidence>
<dbReference type="GO" id="GO:0008270">
    <property type="term" value="F:zinc ion binding"/>
    <property type="evidence" value="ECO:0007669"/>
    <property type="project" value="UniProtKB-KW"/>
</dbReference>
<dbReference type="Proteomes" id="UP000887540">
    <property type="component" value="Unplaced"/>
</dbReference>
<dbReference type="PANTHER" id="PTHR24083">
    <property type="entry name" value="NUCLEAR HORMONE RECEPTOR"/>
    <property type="match status" value="1"/>
</dbReference>
<dbReference type="InterPro" id="IPR001628">
    <property type="entry name" value="Znf_hrmn_rcpt"/>
</dbReference>
<evidence type="ECO:0000256" key="1">
    <source>
        <dbReference type="ARBA" id="ARBA00004123"/>
    </source>
</evidence>
<feature type="region of interest" description="Disordered" evidence="11">
    <location>
        <begin position="57"/>
        <end position="89"/>
    </location>
</feature>
<dbReference type="CDD" id="cd06960">
    <property type="entry name" value="NR_DBD_HNF4A"/>
    <property type="match status" value="1"/>
</dbReference>
<keyword evidence="9" id="KW-0675">Receptor</keyword>
<dbReference type="PROSITE" id="PS51030">
    <property type="entry name" value="NUCLEAR_REC_DBD_2"/>
    <property type="match status" value="1"/>
</dbReference>
<feature type="compositionally biased region" description="Low complexity" evidence="11">
    <location>
        <begin position="69"/>
        <end position="81"/>
    </location>
</feature>
<evidence type="ECO:0000256" key="3">
    <source>
        <dbReference type="ARBA" id="ARBA00022723"/>
    </source>
</evidence>
<dbReference type="InterPro" id="IPR000536">
    <property type="entry name" value="Nucl_hrmn_rcpt_lig-bd"/>
</dbReference>
<dbReference type="InterPro" id="IPR013088">
    <property type="entry name" value="Znf_NHR/GATA"/>
</dbReference>
<evidence type="ECO:0000256" key="6">
    <source>
        <dbReference type="ARBA" id="ARBA00023015"/>
    </source>
</evidence>
<dbReference type="GO" id="GO:0005634">
    <property type="term" value="C:nucleus"/>
    <property type="evidence" value="ECO:0007669"/>
    <property type="project" value="UniProtKB-SubCell"/>
</dbReference>
<proteinExistence type="inferred from homology"/>
<dbReference type="PRINTS" id="PR00047">
    <property type="entry name" value="STROIDFINGER"/>
</dbReference>
<dbReference type="GO" id="GO:0000978">
    <property type="term" value="F:RNA polymerase II cis-regulatory region sequence-specific DNA binding"/>
    <property type="evidence" value="ECO:0007669"/>
    <property type="project" value="InterPro"/>
</dbReference>
<dbReference type="SUPFAM" id="SSF48508">
    <property type="entry name" value="Nuclear receptor ligand-binding domain"/>
    <property type="match status" value="1"/>
</dbReference>
<dbReference type="Gene3D" id="3.30.50.10">
    <property type="entry name" value="Erythroid Transcription Factor GATA-1, subunit A"/>
    <property type="match status" value="2"/>
</dbReference>
<keyword evidence="7" id="KW-0238">DNA-binding</keyword>
<keyword evidence="8" id="KW-0804">Transcription</keyword>
<dbReference type="WBParaSite" id="ACRNAN_scaffold6595.g17957.t1">
    <property type="protein sequence ID" value="ACRNAN_scaffold6595.g17957.t1"/>
    <property type="gene ID" value="ACRNAN_scaffold6595.g17957"/>
</dbReference>
<accession>A0A914E945</accession>
<keyword evidence="6" id="KW-0805">Transcription regulation</keyword>
<evidence type="ECO:0000313" key="13">
    <source>
        <dbReference type="Proteomes" id="UP000887540"/>
    </source>
</evidence>
<comment type="subcellular location">
    <subcellularLocation>
        <location evidence="1">Nucleus</location>
    </subcellularLocation>
</comment>
<keyword evidence="4" id="KW-0863">Zinc-finger</keyword>
<keyword evidence="13" id="KW-1185">Reference proteome</keyword>
<dbReference type="InterPro" id="IPR049636">
    <property type="entry name" value="HNF4-like_DBD"/>
</dbReference>
<evidence type="ECO:0000256" key="4">
    <source>
        <dbReference type="ARBA" id="ARBA00022771"/>
    </source>
</evidence>
<evidence type="ECO:0000256" key="11">
    <source>
        <dbReference type="SAM" id="MobiDB-lite"/>
    </source>
</evidence>
<evidence type="ECO:0000256" key="8">
    <source>
        <dbReference type="ARBA" id="ARBA00023163"/>
    </source>
</evidence>
<evidence type="ECO:0000259" key="12">
    <source>
        <dbReference type="PROSITE" id="PS51030"/>
    </source>
</evidence>
<name>A0A914E945_9BILA</name>
<evidence type="ECO:0000256" key="9">
    <source>
        <dbReference type="ARBA" id="ARBA00023170"/>
    </source>
</evidence>
<dbReference type="InterPro" id="IPR035500">
    <property type="entry name" value="NHR-like_dom_sf"/>
</dbReference>
<keyword evidence="3" id="KW-0479">Metal-binding</keyword>
<dbReference type="Pfam" id="PF00105">
    <property type="entry name" value="zf-C4"/>
    <property type="match status" value="1"/>
</dbReference>
<sequence length="191" mass="21234">MDEGVCMTICAICGDRATGKHFGAISCHSCKDRRTDCRACRYNRCIKAGMKAEAVQMERDSIGKRQRVSSSSGATSNSKTSQESMEFTPSPESLIGIIDDDWESPKALIDALLRSEEKMKSLKEVVITKTGKLWTAMNVKGGDKANLDDIYHSIHTQLILVIEWAKTIQSFVQLPTDDQVNFCSQIRLAPR</sequence>
<protein>
    <submittedName>
        <fullName evidence="14">Nuclear receptor domain-containing protein</fullName>
    </submittedName>
</protein>
<evidence type="ECO:0000256" key="7">
    <source>
        <dbReference type="ARBA" id="ARBA00023125"/>
    </source>
</evidence>
<dbReference type="SUPFAM" id="SSF57716">
    <property type="entry name" value="Glucocorticoid receptor-like (DNA-binding domain)"/>
    <property type="match status" value="1"/>
</dbReference>
<comment type="similarity">
    <text evidence="2">Belongs to the nuclear hormone receptor family.</text>
</comment>
<dbReference type="GO" id="GO:0003700">
    <property type="term" value="F:DNA-binding transcription factor activity"/>
    <property type="evidence" value="ECO:0007669"/>
    <property type="project" value="InterPro"/>
</dbReference>
<reference evidence="14" key="1">
    <citation type="submission" date="2022-11" db="UniProtKB">
        <authorList>
            <consortium name="WormBaseParasite"/>
        </authorList>
    </citation>
    <scope>IDENTIFICATION</scope>
</reference>
<evidence type="ECO:0000256" key="10">
    <source>
        <dbReference type="ARBA" id="ARBA00023242"/>
    </source>
</evidence>
<dbReference type="Gene3D" id="1.10.565.10">
    <property type="entry name" value="Retinoid X Receptor"/>
    <property type="match status" value="1"/>
</dbReference>
<dbReference type="SMART" id="SM00399">
    <property type="entry name" value="ZnF_C4"/>
    <property type="match status" value="1"/>
</dbReference>
<dbReference type="Pfam" id="PF00104">
    <property type="entry name" value="Hormone_recep"/>
    <property type="match status" value="1"/>
</dbReference>
<evidence type="ECO:0000256" key="2">
    <source>
        <dbReference type="ARBA" id="ARBA00005993"/>
    </source>
</evidence>
<keyword evidence="10" id="KW-0539">Nucleus</keyword>
<evidence type="ECO:0000256" key="5">
    <source>
        <dbReference type="ARBA" id="ARBA00022833"/>
    </source>
</evidence>
<keyword evidence="5" id="KW-0862">Zinc</keyword>
<dbReference type="InterPro" id="IPR050274">
    <property type="entry name" value="Nuclear_hormone_rcpt_NR2"/>
</dbReference>
<dbReference type="AlphaFoldDB" id="A0A914E945"/>
<feature type="domain" description="Nuclear receptor" evidence="12">
    <location>
        <begin position="7"/>
        <end position="57"/>
    </location>
</feature>
<organism evidence="13 14">
    <name type="scientific">Acrobeloides nanus</name>
    <dbReference type="NCBI Taxonomy" id="290746"/>
    <lineage>
        <taxon>Eukaryota</taxon>
        <taxon>Metazoa</taxon>
        <taxon>Ecdysozoa</taxon>
        <taxon>Nematoda</taxon>
        <taxon>Chromadorea</taxon>
        <taxon>Rhabditida</taxon>
        <taxon>Tylenchina</taxon>
        <taxon>Cephalobomorpha</taxon>
        <taxon>Cephaloboidea</taxon>
        <taxon>Cephalobidae</taxon>
        <taxon>Acrobeloides</taxon>
    </lineage>
</organism>